<evidence type="ECO:0000313" key="2">
    <source>
        <dbReference type="EMBL" id="MCL9812699.1"/>
    </source>
</evidence>
<dbReference type="Proteomes" id="UP001202674">
    <property type="component" value="Unassembled WGS sequence"/>
</dbReference>
<protein>
    <recommendedName>
        <fullName evidence="1">DUF6199 domain-containing protein</fullName>
    </recommendedName>
</protein>
<gene>
    <name evidence="2" type="ORF">AArcSt11_03415</name>
</gene>
<comment type="caution">
    <text evidence="2">The sequence shown here is derived from an EMBL/GenBank/DDBJ whole genome shotgun (WGS) entry which is preliminary data.</text>
</comment>
<dbReference type="AlphaFoldDB" id="A0AAE3K6D4"/>
<sequence length="94" mass="10567">MFGSKLRKIGYVWMAVQGLFSLALPRQSLKLNLKLLGCGFENPTELEPRDWYVTQTRALGAGFIVAGLLGLLLEEREELQAKSDRENVSVEKVE</sequence>
<evidence type="ECO:0000259" key="1">
    <source>
        <dbReference type="Pfam" id="PF19701"/>
    </source>
</evidence>
<proteinExistence type="predicted"/>
<feature type="domain" description="DUF6199" evidence="1">
    <location>
        <begin position="9"/>
        <end position="73"/>
    </location>
</feature>
<evidence type="ECO:0000313" key="3">
    <source>
        <dbReference type="Proteomes" id="UP001202674"/>
    </source>
</evidence>
<organism evidence="2 3">
    <name type="scientific">Natranaeroarchaeum aerophilus</name>
    <dbReference type="NCBI Taxonomy" id="2917711"/>
    <lineage>
        <taxon>Archaea</taxon>
        <taxon>Methanobacteriati</taxon>
        <taxon>Methanobacteriota</taxon>
        <taxon>Stenosarchaea group</taxon>
        <taxon>Halobacteria</taxon>
        <taxon>Halobacteriales</taxon>
        <taxon>Natronoarchaeaceae</taxon>
        <taxon>Natranaeroarchaeum</taxon>
    </lineage>
</organism>
<dbReference type="InterPro" id="IPR045679">
    <property type="entry name" value="DUF6199"/>
</dbReference>
<accession>A0AAE3K6D4</accession>
<dbReference type="RefSeq" id="WP_250594624.1">
    <property type="nucleotide sequence ID" value="NZ_JAKRVY010000001.1"/>
</dbReference>
<dbReference type="EMBL" id="JAKRVY010000001">
    <property type="protein sequence ID" value="MCL9812699.1"/>
    <property type="molecule type" value="Genomic_DNA"/>
</dbReference>
<reference evidence="2 3" key="1">
    <citation type="journal article" date="2022" name="Syst. Appl. Microbiol.">
        <title>Natronocalculus amylovorans gen. nov., sp. nov., and Natranaeroarchaeum aerophilus sp. nov., dominant culturable amylolytic natronoarchaea from hypersaline soda lakes in southwestern Siberia.</title>
        <authorList>
            <person name="Sorokin D.Y."/>
            <person name="Elcheninov A.G."/>
            <person name="Khizhniak T.V."/>
            <person name="Koenen M."/>
            <person name="Bale N.J."/>
            <person name="Damste J.S.S."/>
            <person name="Kublanov I.V."/>
        </authorList>
    </citation>
    <scope>NUCLEOTIDE SEQUENCE [LARGE SCALE GENOMIC DNA]</scope>
    <source>
        <strain evidence="2 3">AArc-St1-1</strain>
    </source>
</reference>
<name>A0AAE3K6D4_9EURY</name>
<keyword evidence="3" id="KW-1185">Reference proteome</keyword>
<dbReference type="Pfam" id="PF19701">
    <property type="entry name" value="DUF6199"/>
    <property type="match status" value="1"/>
</dbReference>